<dbReference type="Proteomes" id="UP000711736">
    <property type="component" value="Unassembled WGS sequence"/>
</dbReference>
<gene>
    <name evidence="2" type="ORF">JS530_01670</name>
</gene>
<keyword evidence="1" id="KW-0812">Transmembrane</keyword>
<evidence type="ECO:0000256" key="1">
    <source>
        <dbReference type="SAM" id="Phobius"/>
    </source>
</evidence>
<keyword evidence="1" id="KW-0472">Membrane</keyword>
<feature type="transmembrane region" description="Helical" evidence="1">
    <location>
        <begin position="161"/>
        <end position="181"/>
    </location>
</feature>
<proteinExistence type="predicted"/>
<feature type="transmembrane region" description="Helical" evidence="1">
    <location>
        <begin position="193"/>
        <end position="214"/>
    </location>
</feature>
<organism evidence="2 3">
    <name type="scientific">Bifidobacterium colobi</name>
    <dbReference type="NCBI Taxonomy" id="2809026"/>
    <lineage>
        <taxon>Bacteria</taxon>
        <taxon>Bacillati</taxon>
        <taxon>Actinomycetota</taxon>
        <taxon>Actinomycetes</taxon>
        <taxon>Bifidobacteriales</taxon>
        <taxon>Bifidobacteriaceae</taxon>
        <taxon>Bifidobacterium</taxon>
    </lineage>
</organism>
<reference evidence="2 3" key="1">
    <citation type="journal article" date="2021" name="Environ. Microbiol.">
        <title>Genetic insights into the dark matter of the mammalian gut microbiota through targeted genome reconstruction.</title>
        <authorList>
            <person name="Lugli G.A."/>
            <person name="Alessandri G."/>
            <person name="Milani C."/>
            <person name="Viappiani A."/>
            <person name="Fontana F."/>
            <person name="Tarracchini C."/>
            <person name="Mancabelli L."/>
            <person name="Argentini C."/>
            <person name="Ruiz L."/>
            <person name="Margolles A."/>
            <person name="van Sinderen D."/>
            <person name="Turroni F."/>
            <person name="Ventura M."/>
        </authorList>
    </citation>
    <scope>NUCLEOTIDE SEQUENCE [LARGE SCALE GENOMIC DNA]</scope>
    <source>
        <strain evidence="2 3">LC6</strain>
    </source>
</reference>
<evidence type="ECO:0000313" key="2">
    <source>
        <dbReference type="EMBL" id="MBT1174232.1"/>
    </source>
</evidence>
<keyword evidence="3" id="KW-1185">Reference proteome</keyword>
<evidence type="ECO:0000313" key="3">
    <source>
        <dbReference type="Proteomes" id="UP000711736"/>
    </source>
</evidence>
<keyword evidence="1" id="KW-1133">Transmembrane helix</keyword>
<accession>A0ABS5UT77</accession>
<dbReference type="EMBL" id="JAFEJU010000001">
    <property type="protein sequence ID" value="MBT1174232.1"/>
    <property type="molecule type" value="Genomic_DNA"/>
</dbReference>
<sequence>MQWWCAVMVALAVLIWPWHGFMDARHGSSGALREHHSQHEENTAMPHRRIGIAQSLTAVIARMNAGGTLVEAYEELYGSRFATRKLTRPRLDTVLQRIRLPDETTQQVSRAAHGAYAAVQLSERLGCRISPCLEVVLASYRQLRLLQHARAQALAMPKATVGLLSVLPVGTILLGELMGGYPLRFLLGSARGWVCLALGGCGYVAGLAWTRALLKGR</sequence>
<name>A0ABS5UT77_9BIFI</name>
<dbReference type="RefSeq" id="WP_214375481.1">
    <property type="nucleotide sequence ID" value="NZ_JAFEJU010000001.1"/>
</dbReference>
<protein>
    <submittedName>
        <fullName evidence="2">Pilus assembly protein</fullName>
    </submittedName>
</protein>
<comment type="caution">
    <text evidence="2">The sequence shown here is derived from an EMBL/GenBank/DDBJ whole genome shotgun (WGS) entry which is preliminary data.</text>
</comment>